<dbReference type="RefSeq" id="WP_113943012.1">
    <property type="nucleotide sequence ID" value="NZ_JBHEEG010000005.1"/>
</dbReference>
<evidence type="ECO:0000313" key="4">
    <source>
        <dbReference type="Proteomes" id="UP000252893"/>
    </source>
</evidence>
<proteinExistence type="predicted"/>
<dbReference type="PANTHER" id="PTHR46928:SF1">
    <property type="entry name" value="MESENCHYME-SPECIFIC CELL SURFACE GLYCOPROTEIN"/>
    <property type="match status" value="1"/>
</dbReference>
<name>A0A366E9T7_9HYPH</name>
<feature type="chain" id="PRO_5016736808" evidence="1">
    <location>
        <begin position="29"/>
        <end position="738"/>
    </location>
</feature>
<evidence type="ECO:0000313" key="3">
    <source>
        <dbReference type="EMBL" id="RBO99143.1"/>
    </source>
</evidence>
<dbReference type="Pfam" id="PF13449">
    <property type="entry name" value="Phytase-like"/>
    <property type="match status" value="1"/>
</dbReference>
<keyword evidence="4" id="KW-1185">Reference proteome</keyword>
<dbReference type="InterPro" id="IPR011048">
    <property type="entry name" value="Haem_d1_sf"/>
</dbReference>
<protein>
    <submittedName>
        <fullName evidence="3">DNA-binding beta-propeller fold protein YncE</fullName>
    </submittedName>
</protein>
<dbReference type="InterPro" id="IPR027372">
    <property type="entry name" value="Phytase-like_dom"/>
</dbReference>
<feature type="domain" description="Phytase-like" evidence="2">
    <location>
        <begin position="451"/>
        <end position="715"/>
    </location>
</feature>
<evidence type="ECO:0000259" key="2">
    <source>
        <dbReference type="Pfam" id="PF13449"/>
    </source>
</evidence>
<keyword evidence="3" id="KW-0238">DNA-binding</keyword>
<keyword evidence="1" id="KW-0732">Signal</keyword>
<dbReference type="GO" id="GO:0003677">
    <property type="term" value="F:DNA binding"/>
    <property type="evidence" value="ECO:0007669"/>
    <property type="project" value="UniProtKB-KW"/>
</dbReference>
<feature type="signal peptide" evidence="1">
    <location>
        <begin position="1"/>
        <end position="28"/>
    </location>
</feature>
<gene>
    <name evidence="3" type="ORF">DFR47_101754</name>
</gene>
<dbReference type="AlphaFoldDB" id="A0A366E9T7"/>
<sequence>MSRRSMRLSLITALTATLASSVAFSASAEPVFNRIASFAVTDNLPKDADAKAATSSEIITVSEDGNTLIYSDSPYGGIGFVDITDPKNPKAGGVLKVEGEPTSVTVAGKRILAGVNTSESYVKPSGRLDVIDIASRKLEMSCDLGGQPDSVAVSPDKKFLAVAIENERDEELNDGELPQLPAGNLVILNLKDGKPDCKTMKLVDMTGIAEIAPEDPEPEFVSFNSKNEIAVTLQENNHIAIIDAASGKITSHFSAGTVDLDKIDTKKDGQIKFNGEMKNVAREPDTIKWVGDDRLLTANEGDYKGGSRGFTIFDTSGKVLYDSGNTLEHKIAAHGHYPEKRNKKGVELEGAEVGRFGDTDYLFIASERGSMVSVYKDTGKDPEFVQLLPSGIGPEGVLAIPSRNLLVTANETDLGEDGGARSHVMIYELQDKPAAYPQLVSELTEDGTPIGWGALSGLVADESKDGILYAISDSAYYASPTIYTIDANQKPAKITSALLVKRGKDAAQKLDLEGITTDGKGGFWLANEGDQKKLVPHAILNVNEKGEIKKEIALPEDLLKHQTRFGLEGITRTGEGDNETLWMVVQREWADDDKGNVKILSYNLKSEEWAAVAYPLDKKEKGWVGLSEVTAHDGQLYIVERDNLIGKESVNKRLYKVALADLKPAKIGEKLPVVSKTLVYDFIPDLKKLNGFVPDKVEGFAIDKNGIGYVVTDNDGVDGSSGETQFFTVGNVSELKIQ</sequence>
<dbReference type="InterPro" id="IPR015943">
    <property type="entry name" value="WD40/YVTN_repeat-like_dom_sf"/>
</dbReference>
<evidence type="ECO:0000256" key="1">
    <source>
        <dbReference type="SAM" id="SignalP"/>
    </source>
</evidence>
<dbReference type="Gene3D" id="2.130.10.10">
    <property type="entry name" value="YVTN repeat-like/Quinoprotein amine dehydrogenase"/>
    <property type="match status" value="1"/>
</dbReference>
<dbReference type="InterPro" id="IPR052956">
    <property type="entry name" value="Mesenchyme-surface_protein"/>
</dbReference>
<reference evidence="3 4" key="1">
    <citation type="submission" date="2018-06" db="EMBL/GenBank/DDBJ databases">
        <title>Genomic Encyclopedia of Type Strains, Phase IV (KMG-IV): sequencing the most valuable type-strain genomes for metagenomic binning, comparative biology and taxonomic classification.</title>
        <authorList>
            <person name="Goeker M."/>
        </authorList>
    </citation>
    <scope>NUCLEOTIDE SEQUENCE [LARGE SCALE GENOMIC DNA]</scope>
    <source>
        <strain evidence="3 4">DSM 25619</strain>
    </source>
</reference>
<comment type="caution">
    <text evidence="3">The sequence shown here is derived from an EMBL/GenBank/DDBJ whole genome shotgun (WGS) entry which is preliminary data.</text>
</comment>
<dbReference type="EMBL" id="QNRH01000001">
    <property type="protein sequence ID" value="RBO99143.1"/>
    <property type="molecule type" value="Genomic_DNA"/>
</dbReference>
<dbReference type="PANTHER" id="PTHR46928">
    <property type="entry name" value="MESENCHYME-SPECIFIC CELL SURFACE GLYCOPROTEIN"/>
    <property type="match status" value="1"/>
</dbReference>
<organism evidence="3 4">
    <name type="scientific">Pseudochrobactrum asaccharolyticum</name>
    <dbReference type="NCBI Taxonomy" id="354351"/>
    <lineage>
        <taxon>Bacteria</taxon>
        <taxon>Pseudomonadati</taxon>
        <taxon>Pseudomonadota</taxon>
        <taxon>Alphaproteobacteria</taxon>
        <taxon>Hyphomicrobiales</taxon>
        <taxon>Brucellaceae</taxon>
        <taxon>Pseudochrobactrum</taxon>
    </lineage>
</organism>
<dbReference type="SUPFAM" id="SSF51004">
    <property type="entry name" value="C-terminal (heme d1) domain of cytochrome cd1-nitrite reductase"/>
    <property type="match status" value="1"/>
</dbReference>
<dbReference type="OrthoDB" id="9803927at2"/>
<accession>A0A366E9T7</accession>
<dbReference type="Proteomes" id="UP000252893">
    <property type="component" value="Unassembled WGS sequence"/>
</dbReference>